<feature type="compositionally biased region" description="Basic and acidic residues" evidence="1">
    <location>
        <begin position="23"/>
        <end position="37"/>
    </location>
</feature>
<sequence>MPIERLRARIAASRSRSPKKRQRATDQDLEDSHDAKQGRHCLTANTSARPAKRRTSEHISTGTMPPRTSLARLPLTTPPSPASFRSDQDQGQDQNKEKWSTRSLQELEQDMVFEAWLSGLSAQERPPSFYPGYRRVARMKDDWLRRSRPQTYQIS</sequence>
<accession>A0A6A6G7W2</accession>
<evidence type="ECO:0000256" key="1">
    <source>
        <dbReference type="SAM" id="MobiDB-lite"/>
    </source>
</evidence>
<gene>
    <name evidence="2" type="ORF">BDZ85DRAFT_251369</name>
</gene>
<reference evidence="3" key="1">
    <citation type="journal article" date="2020" name="Stud. Mycol.">
        <title>101 Dothideomycetes genomes: A test case for predicting lifestyles and emergence of pathogens.</title>
        <authorList>
            <person name="Haridas S."/>
            <person name="Albert R."/>
            <person name="Binder M."/>
            <person name="Bloem J."/>
            <person name="LaButti K."/>
            <person name="Salamov A."/>
            <person name="Andreopoulos B."/>
            <person name="Baker S."/>
            <person name="Barry K."/>
            <person name="Bills G."/>
            <person name="Bluhm B."/>
            <person name="Cannon C."/>
            <person name="Castanera R."/>
            <person name="Culley D."/>
            <person name="Daum C."/>
            <person name="Ezra D."/>
            <person name="Gonzalez J."/>
            <person name="Henrissat B."/>
            <person name="Kuo A."/>
            <person name="Liang C."/>
            <person name="Lipzen A."/>
            <person name="Lutzoni F."/>
            <person name="Magnuson J."/>
            <person name="Mondo S."/>
            <person name="Nolan M."/>
            <person name="Ohm R."/>
            <person name="Pangilinan J."/>
            <person name="Park H.-J."/>
            <person name="Ramirez L."/>
            <person name="Alfaro M."/>
            <person name="Sun H."/>
            <person name="Tritt A."/>
            <person name="Yoshinaga Y."/>
            <person name="Zwiers L.-H."/>
            <person name="Turgeon B."/>
            <person name="Goodwin S."/>
            <person name="Spatafora J."/>
            <person name="Crous P."/>
            <person name="Grigoriev I."/>
        </authorList>
    </citation>
    <scope>NUCLEOTIDE SEQUENCE [LARGE SCALE GENOMIC DNA]</scope>
    <source>
        <strain evidence="3">CECT 20119</strain>
    </source>
</reference>
<dbReference type="Proteomes" id="UP000799538">
    <property type="component" value="Unassembled WGS sequence"/>
</dbReference>
<name>A0A6A6G7W2_9PEZI</name>
<dbReference type="EMBL" id="ML992510">
    <property type="protein sequence ID" value="KAF2221648.1"/>
    <property type="molecule type" value="Genomic_DNA"/>
</dbReference>
<feature type="region of interest" description="Disordered" evidence="1">
    <location>
        <begin position="1"/>
        <end position="102"/>
    </location>
</feature>
<evidence type="ECO:0000313" key="3">
    <source>
        <dbReference type="Proteomes" id="UP000799538"/>
    </source>
</evidence>
<protein>
    <submittedName>
        <fullName evidence="2">Uncharacterized protein</fullName>
    </submittedName>
</protein>
<evidence type="ECO:0000313" key="2">
    <source>
        <dbReference type="EMBL" id="KAF2221648.1"/>
    </source>
</evidence>
<keyword evidence="3" id="KW-1185">Reference proteome</keyword>
<proteinExistence type="predicted"/>
<organism evidence="2 3">
    <name type="scientific">Elsinoe ampelina</name>
    <dbReference type="NCBI Taxonomy" id="302913"/>
    <lineage>
        <taxon>Eukaryota</taxon>
        <taxon>Fungi</taxon>
        <taxon>Dikarya</taxon>
        <taxon>Ascomycota</taxon>
        <taxon>Pezizomycotina</taxon>
        <taxon>Dothideomycetes</taxon>
        <taxon>Dothideomycetidae</taxon>
        <taxon>Myriangiales</taxon>
        <taxon>Elsinoaceae</taxon>
        <taxon>Elsinoe</taxon>
    </lineage>
</organism>
<dbReference type="AlphaFoldDB" id="A0A6A6G7W2"/>
<feature type="compositionally biased region" description="Polar residues" evidence="1">
    <location>
        <begin position="83"/>
        <end position="93"/>
    </location>
</feature>